<dbReference type="RefSeq" id="XP_022151541.1">
    <property type="nucleotide sequence ID" value="XM_022295849.1"/>
</dbReference>
<dbReference type="PROSITE" id="PS50405">
    <property type="entry name" value="GST_CTER"/>
    <property type="match status" value="1"/>
</dbReference>
<dbReference type="InterPro" id="IPR010987">
    <property type="entry name" value="Glutathione-S-Trfase_C-like"/>
</dbReference>
<evidence type="ECO:0000259" key="5">
    <source>
        <dbReference type="PROSITE" id="PS50404"/>
    </source>
</evidence>
<dbReference type="SFLD" id="SFLDS00019">
    <property type="entry name" value="Glutathione_Transferase_(cytos"/>
    <property type="match status" value="1"/>
</dbReference>
<dbReference type="GO" id="GO:0006749">
    <property type="term" value="P:glutathione metabolic process"/>
    <property type="evidence" value="ECO:0007669"/>
    <property type="project" value="InterPro"/>
</dbReference>
<dbReference type="InterPro" id="IPR004045">
    <property type="entry name" value="Glutathione_S-Trfase_N"/>
</dbReference>
<dbReference type="InterPro" id="IPR004046">
    <property type="entry name" value="GST_C"/>
</dbReference>
<dbReference type="InterPro" id="IPR045074">
    <property type="entry name" value="GST_C_Tau"/>
</dbReference>
<dbReference type="AlphaFoldDB" id="A0A6J1DEZ3"/>
<dbReference type="SFLD" id="SFLDG01152">
    <property type="entry name" value="Main.3:_Omega-_and_Tau-like"/>
    <property type="match status" value="1"/>
</dbReference>
<dbReference type="CDD" id="cd03185">
    <property type="entry name" value="GST_C_Tau"/>
    <property type="match status" value="1"/>
</dbReference>
<dbReference type="InterPro" id="IPR036282">
    <property type="entry name" value="Glutathione-S-Trfase_C_sf"/>
</dbReference>
<dbReference type="CDD" id="cd03058">
    <property type="entry name" value="GST_N_Tau"/>
    <property type="match status" value="1"/>
</dbReference>
<dbReference type="EC" id="2.5.1.18" evidence="1"/>
<dbReference type="GO" id="GO:0004364">
    <property type="term" value="F:glutathione transferase activity"/>
    <property type="evidence" value="ECO:0007669"/>
    <property type="project" value="UniProtKB-EC"/>
</dbReference>
<dbReference type="Gene3D" id="1.20.1050.10">
    <property type="match status" value="1"/>
</dbReference>
<dbReference type="Proteomes" id="UP000504603">
    <property type="component" value="Unplaced"/>
</dbReference>
<feature type="domain" description="GST C-terminal" evidence="6">
    <location>
        <begin position="88"/>
        <end position="211"/>
    </location>
</feature>
<dbReference type="Gene3D" id="3.40.30.10">
    <property type="entry name" value="Glutaredoxin"/>
    <property type="match status" value="1"/>
</dbReference>
<dbReference type="FunFam" id="1.20.1050.10:FF:000012">
    <property type="entry name" value="Tau class glutathione S-transferase"/>
    <property type="match status" value="1"/>
</dbReference>
<dbReference type="InterPro" id="IPR040079">
    <property type="entry name" value="Glutathione_S-Trfase"/>
</dbReference>
<reference evidence="8" key="1">
    <citation type="submission" date="2025-08" db="UniProtKB">
        <authorList>
            <consortium name="RefSeq"/>
        </authorList>
    </citation>
    <scope>IDENTIFICATION</scope>
    <source>
        <strain evidence="8">OHB3-1</strain>
    </source>
</reference>
<name>A0A6J1DEZ3_MOMCH</name>
<evidence type="ECO:0000256" key="2">
    <source>
        <dbReference type="ARBA" id="ARBA00022679"/>
    </source>
</evidence>
<evidence type="ECO:0000259" key="6">
    <source>
        <dbReference type="PROSITE" id="PS50405"/>
    </source>
</evidence>
<organism evidence="7 8">
    <name type="scientific">Momordica charantia</name>
    <name type="common">Bitter gourd</name>
    <name type="synonym">Balsam pear</name>
    <dbReference type="NCBI Taxonomy" id="3673"/>
    <lineage>
        <taxon>Eukaryota</taxon>
        <taxon>Viridiplantae</taxon>
        <taxon>Streptophyta</taxon>
        <taxon>Embryophyta</taxon>
        <taxon>Tracheophyta</taxon>
        <taxon>Spermatophyta</taxon>
        <taxon>Magnoliopsida</taxon>
        <taxon>eudicotyledons</taxon>
        <taxon>Gunneridae</taxon>
        <taxon>Pentapetalae</taxon>
        <taxon>rosids</taxon>
        <taxon>fabids</taxon>
        <taxon>Cucurbitales</taxon>
        <taxon>Cucurbitaceae</taxon>
        <taxon>Momordiceae</taxon>
        <taxon>Momordica</taxon>
    </lineage>
</organism>
<proteinExistence type="inferred from homology"/>
<dbReference type="SFLD" id="SFLDG00358">
    <property type="entry name" value="Main_(cytGST)"/>
    <property type="match status" value="1"/>
</dbReference>
<protein>
    <recommendedName>
        <fullName evidence="1">glutathione transferase</fullName>
        <ecNumber evidence="1">2.5.1.18</ecNumber>
    </recommendedName>
</protein>
<dbReference type="PANTHER" id="PTHR11260">
    <property type="entry name" value="GLUTATHIONE S-TRANSFERASE, GST, SUPERFAMILY, GST DOMAIN CONTAINING"/>
    <property type="match status" value="1"/>
</dbReference>
<evidence type="ECO:0000313" key="8">
    <source>
        <dbReference type="RefSeq" id="XP_022151541.1"/>
    </source>
</evidence>
<dbReference type="SUPFAM" id="SSF47616">
    <property type="entry name" value="GST C-terminal domain-like"/>
    <property type="match status" value="1"/>
</dbReference>
<evidence type="ECO:0000256" key="1">
    <source>
        <dbReference type="ARBA" id="ARBA00012452"/>
    </source>
</evidence>
<dbReference type="PROSITE" id="PS50404">
    <property type="entry name" value="GST_NTER"/>
    <property type="match status" value="1"/>
</dbReference>
<dbReference type="GO" id="GO:0005737">
    <property type="term" value="C:cytoplasm"/>
    <property type="evidence" value="ECO:0007669"/>
    <property type="project" value="TreeGrafter"/>
</dbReference>
<dbReference type="PANTHER" id="PTHR11260:SF676">
    <property type="entry name" value="GLUTATHIONE S-TRANSFERASE U8"/>
    <property type="match status" value="1"/>
</dbReference>
<evidence type="ECO:0000256" key="3">
    <source>
        <dbReference type="ARBA" id="ARBA00047960"/>
    </source>
</evidence>
<feature type="domain" description="GST N-terminal" evidence="5">
    <location>
        <begin position="3"/>
        <end position="82"/>
    </location>
</feature>
<dbReference type="SUPFAM" id="SSF52833">
    <property type="entry name" value="Thioredoxin-like"/>
    <property type="match status" value="1"/>
</dbReference>
<evidence type="ECO:0000256" key="4">
    <source>
        <dbReference type="RuleBase" id="RU003494"/>
    </source>
</evidence>
<accession>A0A6J1DEZ3</accession>
<evidence type="ECO:0000313" key="7">
    <source>
        <dbReference type="Proteomes" id="UP000504603"/>
    </source>
</evidence>
<comment type="similarity">
    <text evidence="4">Belongs to the GST superfamily.</text>
</comment>
<keyword evidence="7" id="KW-1185">Reference proteome</keyword>
<dbReference type="GeneID" id="111019456"/>
<keyword evidence="2" id="KW-0808">Transferase</keyword>
<dbReference type="FunFam" id="3.40.30.10:FF:000014">
    <property type="entry name" value="Tau class glutathione S-transferase"/>
    <property type="match status" value="1"/>
</dbReference>
<dbReference type="Pfam" id="PF02798">
    <property type="entry name" value="GST_N"/>
    <property type="match status" value="1"/>
</dbReference>
<dbReference type="InterPro" id="IPR045073">
    <property type="entry name" value="Omega/Tau-like"/>
</dbReference>
<dbReference type="KEGG" id="mcha:111019456"/>
<gene>
    <name evidence="8" type="primary">LOC111019456</name>
</gene>
<comment type="catalytic activity">
    <reaction evidence="3">
        <text>RX + glutathione = an S-substituted glutathione + a halide anion + H(+)</text>
        <dbReference type="Rhea" id="RHEA:16437"/>
        <dbReference type="ChEBI" id="CHEBI:15378"/>
        <dbReference type="ChEBI" id="CHEBI:16042"/>
        <dbReference type="ChEBI" id="CHEBI:17792"/>
        <dbReference type="ChEBI" id="CHEBI:57925"/>
        <dbReference type="ChEBI" id="CHEBI:90779"/>
        <dbReference type="EC" id="2.5.1.18"/>
    </reaction>
</comment>
<dbReference type="Pfam" id="PF00043">
    <property type="entry name" value="GST_C"/>
    <property type="match status" value="1"/>
</dbReference>
<sequence>MAEEIQVFGAWASPFSRRVELALKLKAVEYQYIEEDLTKKSDLLLKYNPLQKKVPVLVHHGKPIADSLVILEYIEENWKPNYPIFPKDRHERALARFWVKYIDHKVGVASVRAARSGGEEREKAVETVQEALGALEKELKSKRFFGGHKIGLVDIAGIYVACWLPAFEQGLGFQILSTQKFPKLIKWTEELTNHSVVKQILPPKHQLAAYLQTRFGTNNLASKL</sequence>
<dbReference type="OrthoDB" id="4951845at2759"/>
<dbReference type="InterPro" id="IPR036249">
    <property type="entry name" value="Thioredoxin-like_sf"/>
</dbReference>